<dbReference type="EMBL" id="CAJNOK010008009">
    <property type="protein sequence ID" value="CAF1051484.1"/>
    <property type="molecule type" value="Genomic_DNA"/>
</dbReference>
<dbReference type="PANTHER" id="PTHR11690">
    <property type="entry name" value="AMILORIDE-SENSITIVE SODIUM CHANNEL-RELATED"/>
    <property type="match status" value="1"/>
</dbReference>
<dbReference type="GO" id="GO:0015280">
    <property type="term" value="F:ligand-gated sodium channel activity"/>
    <property type="evidence" value="ECO:0007669"/>
    <property type="project" value="TreeGrafter"/>
</dbReference>
<evidence type="ECO:0000256" key="9">
    <source>
        <dbReference type="ARBA" id="ARBA00023201"/>
    </source>
</evidence>
<keyword evidence="8 12" id="KW-0472">Membrane</keyword>
<evidence type="ECO:0000313" key="13">
    <source>
        <dbReference type="EMBL" id="CAF0758862.1"/>
    </source>
</evidence>
<evidence type="ECO:0000313" key="15">
    <source>
        <dbReference type="EMBL" id="CAF3539466.1"/>
    </source>
</evidence>
<evidence type="ECO:0000256" key="5">
    <source>
        <dbReference type="ARBA" id="ARBA00022989"/>
    </source>
</evidence>
<evidence type="ECO:0000256" key="12">
    <source>
        <dbReference type="SAM" id="Phobius"/>
    </source>
</evidence>
<dbReference type="InterPro" id="IPR001873">
    <property type="entry name" value="ENaC"/>
</dbReference>
<dbReference type="GO" id="GO:0005886">
    <property type="term" value="C:plasma membrane"/>
    <property type="evidence" value="ECO:0007669"/>
    <property type="project" value="TreeGrafter"/>
</dbReference>
<sequence length="506" mass="58094">MTEINENLVNNYMYHGRRTIIKEFFSNTSIHGLPSIAKSHNLKNCLFWTIAFLIFTGLMIYFIILTILDYLKYTTQTKVKIINEWPMHYPAFTICPASPYRSDLFEEPFLNYTNSSVFLPSANLGNNINQFAIDMINIGGMEKLTEYAFLLSDMLISCTYNGFKCNESDFIWFASASYGICYTFNAKTANKSILYTNTNGGQGLLELELYVHENIYVDYVTDSVGIVTMIHDNTQMPQVEFGGIALSPGRKHMLIYTKKETAFLESPYTTCTRQVWKDMYALYKQFGAQYEYSQMVCLMLCQETSVYATCGCISPNYWYVREILVGDNVITVPICDISNECYLNATVEFMNDEDLQTMYCSHCTSQCEITSFIVQSSSFKSPLDWKMQSIKQSVEQMSNKSFNSRPIALPSDWDTNWIDYIDKNYVAIAVVRGSYLVDYFTQKATLSGVDVLSNVGGLIGLWLGGSLLSVFELYEMFYRIIRRHIRKRKEDAKPNSAERLSFDKLV</sequence>
<evidence type="ECO:0000313" key="17">
    <source>
        <dbReference type="Proteomes" id="UP000663829"/>
    </source>
</evidence>
<keyword evidence="5 12" id="KW-1133">Transmembrane helix</keyword>
<evidence type="ECO:0000256" key="8">
    <source>
        <dbReference type="ARBA" id="ARBA00023136"/>
    </source>
</evidence>
<keyword evidence="10 11" id="KW-0407">Ion channel</keyword>
<protein>
    <submittedName>
        <fullName evidence="13">Uncharacterized protein</fullName>
    </submittedName>
</protein>
<dbReference type="AlphaFoldDB" id="A0A813PWI6"/>
<organism evidence="13 17">
    <name type="scientific">Didymodactylos carnosus</name>
    <dbReference type="NCBI Taxonomy" id="1234261"/>
    <lineage>
        <taxon>Eukaryota</taxon>
        <taxon>Metazoa</taxon>
        <taxon>Spiralia</taxon>
        <taxon>Gnathifera</taxon>
        <taxon>Rotifera</taxon>
        <taxon>Eurotatoria</taxon>
        <taxon>Bdelloidea</taxon>
        <taxon>Philodinida</taxon>
        <taxon>Philodinidae</taxon>
        <taxon>Didymodactylos</taxon>
    </lineage>
</organism>
<keyword evidence="2 11" id="KW-0813">Transport</keyword>
<proteinExistence type="inferred from homology"/>
<keyword evidence="9 11" id="KW-0739">Sodium transport</keyword>
<evidence type="ECO:0000256" key="1">
    <source>
        <dbReference type="ARBA" id="ARBA00004141"/>
    </source>
</evidence>
<dbReference type="Proteomes" id="UP000663829">
    <property type="component" value="Unassembled WGS sequence"/>
</dbReference>
<dbReference type="Gene3D" id="2.60.470.10">
    <property type="entry name" value="Acid-sensing ion channels like domains"/>
    <property type="match status" value="1"/>
</dbReference>
<keyword evidence="4 11" id="KW-0812">Transmembrane</keyword>
<feature type="transmembrane region" description="Helical" evidence="12">
    <location>
        <begin position="455"/>
        <end position="478"/>
    </location>
</feature>
<keyword evidence="17" id="KW-1185">Reference proteome</keyword>
<evidence type="ECO:0000256" key="2">
    <source>
        <dbReference type="ARBA" id="ARBA00022448"/>
    </source>
</evidence>
<evidence type="ECO:0000256" key="6">
    <source>
        <dbReference type="ARBA" id="ARBA00023053"/>
    </source>
</evidence>
<keyword evidence="7 11" id="KW-0406">Ion transport</keyword>
<dbReference type="Gene3D" id="1.10.287.770">
    <property type="entry name" value="YojJ-like"/>
    <property type="match status" value="1"/>
</dbReference>
<dbReference type="PRINTS" id="PR01078">
    <property type="entry name" value="AMINACHANNEL"/>
</dbReference>
<evidence type="ECO:0000256" key="3">
    <source>
        <dbReference type="ARBA" id="ARBA00022461"/>
    </source>
</evidence>
<dbReference type="OrthoDB" id="6021021at2759"/>
<keyword evidence="3 11" id="KW-0894">Sodium channel</keyword>
<keyword evidence="6" id="KW-0915">Sodium</keyword>
<dbReference type="EMBL" id="CAJOBA010008021">
    <property type="protein sequence ID" value="CAF3818204.1"/>
    <property type="molecule type" value="Genomic_DNA"/>
</dbReference>
<comment type="caution">
    <text evidence="13">The sequence shown here is derived from an EMBL/GenBank/DDBJ whole genome shotgun (WGS) entry which is preliminary data.</text>
</comment>
<evidence type="ECO:0000256" key="11">
    <source>
        <dbReference type="RuleBase" id="RU000679"/>
    </source>
</evidence>
<reference evidence="13" key="1">
    <citation type="submission" date="2021-02" db="EMBL/GenBank/DDBJ databases">
        <authorList>
            <person name="Nowell W R."/>
        </authorList>
    </citation>
    <scope>NUCLEOTIDE SEQUENCE</scope>
</reference>
<dbReference type="EMBL" id="CAJOBC010000115">
    <property type="protein sequence ID" value="CAF3539466.1"/>
    <property type="molecule type" value="Genomic_DNA"/>
</dbReference>
<dbReference type="Pfam" id="PF00858">
    <property type="entry name" value="ASC"/>
    <property type="match status" value="1"/>
</dbReference>
<evidence type="ECO:0000313" key="14">
    <source>
        <dbReference type="EMBL" id="CAF1051484.1"/>
    </source>
</evidence>
<comment type="similarity">
    <text evidence="11">Belongs to the amiloride-sensitive sodium channel (TC 1.A.6) family.</text>
</comment>
<dbReference type="Proteomes" id="UP000682733">
    <property type="component" value="Unassembled WGS sequence"/>
</dbReference>
<comment type="subcellular location">
    <subcellularLocation>
        <location evidence="1">Membrane</location>
        <topology evidence="1">Multi-pass membrane protein</topology>
    </subcellularLocation>
</comment>
<evidence type="ECO:0000313" key="16">
    <source>
        <dbReference type="EMBL" id="CAF3818204.1"/>
    </source>
</evidence>
<feature type="transmembrane region" description="Helical" evidence="12">
    <location>
        <begin position="45"/>
        <end position="68"/>
    </location>
</feature>
<evidence type="ECO:0000256" key="10">
    <source>
        <dbReference type="ARBA" id="ARBA00023303"/>
    </source>
</evidence>
<evidence type="ECO:0000256" key="4">
    <source>
        <dbReference type="ARBA" id="ARBA00022692"/>
    </source>
</evidence>
<dbReference type="EMBL" id="CAJNOQ010000115">
    <property type="protein sequence ID" value="CAF0758862.1"/>
    <property type="molecule type" value="Genomic_DNA"/>
</dbReference>
<dbReference type="Proteomes" id="UP000681722">
    <property type="component" value="Unassembled WGS sequence"/>
</dbReference>
<evidence type="ECO:0000256" key="7">
    <source>
        <dbReference type="ARBA" id="ARBA00023065"/>
    </source>
</evidence>
<gene>
    <name evidence="13" type="ORF">GPM918_LOCUS1269</name>
    <name evidence="14" type="ORF">OVA965_LOCUS16962</name>
    <name evidence="15" type="ORF">SRO942_LOCUS1269</name>
    <name evidence="16" type="ORF">TMI583_LOCUS16972</name>
</gene>
<accession>A0A813PWI6</accession>
<name>A0A813PWI6_9BILA</name>
<dbReference type="Proteomes" id="UP000677228">
    <property type="component" value="Unassembled WGS sequence"/>
</dbReference>